<dbReference type="InterPro" id="IPR016040">
    <property type="entry name" value="NAD(P)-bd_dom"/>
</dbReference>
<reference evidence="2" key="1">
    <citation type="submission" date="2021-04" db="EMBL/GenBank/DDBJ databases">
        <title>novel species isolated from subtropical streams in China.</title>
        <authorList>
            <person name="Lu H."/>
        </authorList>
    </citation>
    <scope>NUCLEOTIDE SEQUENCE</scope>
    <source>
        <strain evidence="2">FT137W</strain>
    </source>
</reference>
<dbReference type="InterPro" id="IPR051606">
    <property type="entry name" value="Polyketide_Oxido-like"/>
</dbReference>
<dbReference type="RefSeq" id="WP_212675914.1">
    <property type="nucleotide sequence ID" value="NZ_JAGSPJ010000005.1"/>
</dbReference>
<keyword evidence="3" id="KW-1185">Reference proteome</keyword>
<feature type="domain" description="NAD(P)-binding" evidence="1">
    <location>
        <begin position="7"/>
        <end position="201"/>
    </location>
</feature>
<dbReference type="Gene3D" id="3.40.50.720">
    <property type="entry name" value="NAD(P)-binding Rossmann-like Domain"/>
    <property type="match status" value="1"/>
</dbReference>
<dbReference type="Proteomes" id="UP000678545">
    <property type="component" value="Unassembled WGS sequence"/>
</dbReference>
<evidence type="ECO:0000313" key="2">
    <source>
        <dbReference type="EMBL" id="MBR7800777.1"/>
    </source>
</evidence>
<dbReference type="InterPro" id="IPR036291">
    <property type="entry name" value="NAD(P)-bd_dom_sf"/>
</dbReference>
<organism evidence="2 3">
    <name type="scientific">Undibacterium fentianense</name>
    <dbReference type="NCBI Taxonomy" id="2828728"/>
    <lineage>
        <taxon>Bacteria</taxon>
        <taxon>Pseudomonadati</taxon>
        <taxon>Pseudomonadota</taxon>
        <taxon>Betaproteobacteria</taxon>
        <taxon>Burkholderiales</taxon>
        <taxon>Oxalobacteraceae</taxon>
        <taxon>Undibacterium</taxon>
    </lineage>
</organism>
<comment type="caution">
    <text evidence="2">The sequence shown here is derived from an EMBL/GenBank/DDBJ whole genome shotgun (WGS) entry which is preliminary data.</text>
</comment>
<evidence type="ECO:0000313" key="3">
    <source>
        <dbReference type="Proteomes" id="UP000678545"/>
    </source>
</evidence>
<dbReference type="SUPFAM" id="SSF51735">
    <property type="entry name" value="NAD(P)-binding Rossmann-fold domains"/>
    <property type="match status" value="1"/>
</dbReference>
<gene>
    <name evidence="2" type="ORF">KDM90_12275</name>
</gene>
<evidence type="ECO:0000259" key="1">
    <source>
        <dbReference type="Pfam" id="PF13460"/>
    </source>
</evidence>
<dbReference type="EMBL" id="JAGSPJ010000005">
    <property type="protein sequence ID" value="MBR7800777.1"/>
    <property type="molecule type" value="Genomic_DNA"/>
</dbReference>
<dbReference type="PANTHER" id="PTHR43355">
    <property type="entry name" value="FLAVIN REDUCTASE (NADPH)"/>
    <property type="match status" value="1"/>
</dbReference>
<proteinExistence type="predicted"/>
<sequence length="212" mass="22730">MKIALIGASGFIGSAIRQELLKRGHQVSALVGHPEKLASHPQLLAIASDVQNLEQLRAQVIGHDAIISAFSGHAQSDTLHYYLNGFKNVLAASKAAGVQRLLVVGGAGSLEVAPGLQLIDTPHFPAEYKATAEGARQALNLLREETNIQWSMLSPAAVIAPGQHTGKFRLGKDQLLSDAQGESRISVEDYAQAMVDELEQPQHICQRFSIAN</sequence>
<accession>A0A941IFW6</accession>
<dbReference type="PANTHER" id="PTHR43355:SF2">
    <property type="entry name" value="FLAVIN REDUCTASE (NADPH)"/>
    <property type="match status" value="1"/>
</dbReference>
<dbReference type="CDD" id="cd05244">
    <property type="entry name" value="BVR-B_like_SDR_a"/>
    <property type="match status" value="1"/>
</dbReference>
<dbReference type="GO" id="GO:0016646">
    <property type="term" value="F:oxidoreductase activity, acting on the CH-NH group of donors, NAD or NADP as acceptor"/>
    <property type="evidence" value="ECO:0007669"/>
    <property type="project" value="TreeGrafter"/>
</dbReference>
<name>A0A941IFW6_9BURK</name>
<protein>
    <submittedName>
        <fullName evidence="2">NAD(P)-dependent oxidoreductase</fullName>
    </submittedName>
</protein>
<dbReference type="Pfam" id="PF13460">
    <property type="entry name" value="NAD_binding_10"/>
    <property type="match status" value="1"/>
</dbReference>
<dbReference type="AlphaFoldDB" id="A0A941IFW6"/>